<protein>
    <recommendedName>
        <fullName evidence="4">Phytase-like domain-containing protein</fullName>
    </recommendedName>
</protein>
<feature type="signal peptide" evidence="1">
    <location>
        <begin position="1"/>
        <end position="19"/>
    </location>
</feature>
<evidence type="ECO:0000313" key="2">
    <source>
        <dbReference type="EMBL" id="GEP96527.1"/>
    </source>
</evidence>
<dbReference type="RefSeq" id="WP_146862723.1">
    <property type="nucleotide sequence ID" value="NZ_BKAU01000002.1"/>
</dbReference>
<proteinExistence type="predicted"/>
<dbReference type="EMBL" id="BKAU01000002">
    <property type="protein sequence ID" value="GEP96527.1"/>
    <property type="molecule type" value="Genomic_DNA"/>
</dbReference>
<dbReference type="AlphaFoldDB" id="A0A512RLE8"/>
<reference evidence="2 3" key="1">
    <citation type="submission" date="2019-07" db="EMBL/GenBank/DDBJ databases">
        <title>Whole genome shotgun sequence of Chitinophaga cymbidii NBRC 109752.</title>
        <authorList>
            <person name="Hosoyama A."/>
            <person name="Uohara A."/>
            <person name="Ohji S."/>
            <person name="Ichikawa N."/>
        </authorList>
    </citation>
    <scope>NUCLEOTIDE SEQUENCE [LARGE SCALE GENOMIC DNA]</scope>
    <source>
        <strain evidence="2 3">NBRC 109752</strain>
    </source>
</reference>
<evidence type="ECO:0000313" key="3">
    <source>
        <dbReference type="Proteomes" id="UP000321436"/>
    </source>
</evidence>
<gene>
    <name evidence="2" type="ORF">CCY01nite_27870</name>
</gene>
<evidence type="ECO:0000256" key="1">
    <source>
        <dbReference type="SAM" id="SignalP"/>
    </source>
</evidence>
<organism evidence="2 3">
    <name type="scientific">Chitinophaga cymbidii</name>
    <dbReference type="NCBI Taxonomy" id="1096750"/>
    <lineage>
        <taxon>Bacteria</taxon>
        <taxon>Pseudomonadati</taxon>
        <taxon>Bacteroidota</taxon>
        <taxon>Chitinophagia</taxon>
        <taxon>Chitinophagales</taxon>
        <taxon>Chitinophagaceae</taxon>
        <taxon>Chitinophaga</taxon>
    </lineage>
</organism>
<keyword evidence="1" id="KW-0732">Signal</keyword>
<feature type="chain" id="PRO_5021828279" description="Phytase-like domain-containing protein" evidence="1">
    <location>
        <begin position="20"/>
        <end position="526"/>
    </location>
</feature>
<keyword evidence="3" id="KW-1185">Reference proteome</keyword>
<dbReference type="OrthoDB" id="611612at2"/>
<dbReference type="Proteomes" id="UP000321436">
    <property type="component" value="Unassembled WGS sequence"/>
</dbReference>
<accession>A0A512RLE8</accession>
<comment type="caution">
    <text evidence="2">The sequence shown here is derived from an EMBL/GenBank/DDBJ whole genome shotgun (WGS) entry which is preliminary data.</text>
</comment>
<evidence type="ECO:0008006" key="4">
    <source>
        <dbReference type="Google" id="ProtNLM"/>
    </source>
</evidence>
<sequence length="526" mass="59522">MKVLIFLCLLICMQSPLFAQFKPIAESTEFEEPDEGFTRVLQLKNGCTMFFHVTIKSGISVRLFDEKYKGKPVRNIQPSFGKLKKARVDGIFEINGDATLLVSELEGKSPVLYRLIIDGATGKLKKEEKLAELEKLGFMRKRVTLTSNWGVPDFKVAKDPHSDNYAVFIYRASESASKRMEVIHYGADHSELSRAYFSILNDKYKHLTFFDMAVLGSDKVIVLASVNDEGKYVFASLEKGRYIFSIEELNIPVNRDPVSGILKYNQVTKKMMALVYQKTTEKRTNKYYTSLTAVDLNSYKMDDVVKIQAATIDQKSKEIFGKKNDFEGIPQNICINADGSCSVMLEQIEYIETRSSSGSVRLHSMLGNVGVIHFDQRGKQLSSYLIPKRQYIPGSWLPSFYVASRGTAGQELFWADQYKSFGYISAPDRNYLLLNDIDENGKHLKKGKVTTIRTVTSCDLFGYPLEGSEVVPSRKMVFGEAGKKNDHDLGVILGADYLTSLNRYAALKLEIRGRRKRVKVVWLQPS</sequence>
<name>A0A512RLE8_9BACT</name>